<dbReference type="InterPro" id="IPR036397">
    <property type="entry name" value="RNaseH_sf"/>
</dbReference>
<name>A0A9Q3BTL3_9BASI</name>
<evidence type="ECO:0000256" key="1">
    <source>
        <dbReference type="ARBA" id="ARBA00022884"/>
    </source>
</evidence>
<evidence type="ECO:0000256" key="2">
    <source>
        <dbReference type="SAM" id="MobiDB-lite"/>
    </source>
</evidence>
<organism evidence="4 5">
    <name type="scientific">Austropuccinia psidii MF-1</name>
    <dbReference type="NCBI Taxonomy" id="1389203"/>
    <lineage>
        <taxon>Eukaryota</taxon>
        <taxon>Fungi</taxon>
        <taxon>Dikarya</taxon>
        <taxon>Basidiomycota</taxon>
        <taxon>Pucciniomycotina</taxon>
        <taxon>Pucciniomycetes</taxon>
        <taxon>Pucciniales</taxon>
        <taxon>Sphaerophragmiaceae</taxon>
        <taxon>Austropuccinia</taxon>
    </lineage>
</organism>
<dbReference type="GO" id="GO:0003723">
    <property type="term" value="F:RNA binding"/>
    <property type="evidence" value="ECO:0007669"/>
    <property type="project" value="UniProtKB-KW"/>
</dbReference>
<protein>
    <recommendedName>
        <fullName evidence="3">Integrase catalytic domain-containing protein</fullName>
    </recommendedName>
</protein>
<dbReference type="PANTHER" id="PTHR37984">
    <property type="entry name" value="PROTEIN CBG26694"/>
    <property type="match status" value="1"/>
</dbReference>
<dbReference type="InterPro" id="IPR050951">
    <property type="entry name" value="Retrovirus_Pol_polyprotein"/>
</dbReference>
<feature type="domain" description="Integrase catalytic" evidence="3">
    <location>
        <begin position="133"/>
        <end position="310"/>
    </location>
</feature>
<keyword evidence="5" id="KW-1185">Reference proteome</keyword>
<dbReference type="InterPro" id="IPR001584">
    <property type="entry name" value="Integrase_cat-core"/>
</dbReference>
<gene>
    <name evidence="4" type="ORF">O181_010346</name>
</gene>
<keyword evidence="1" id="KW-0694">RNA-binding</keyword>
<dbReference type="PROSITE" id="PS50994">
    <property type="entry name" value="INTEGRASE"/>
    <property type="match status" value="1"/>
</dbReference>
<feature type="compositionally biased region" description="Basic and acidic residues" evidence="2">
    <location>
        <begin position="77"/>
        <end position="92"/>
    </location>
</feature>
<proteinExistence type="predicted"/>
<dbReference type="PANTHER" id="PTHR37984:SF5">
    <property type="entry name" value="PROTEIN NYNRIN-LIKE"/>
    <property type="match status" value="1"/>
</dbReference>
<dbReference type="Proteomes" id="UP000765509">
    <property type="component" value="Unassembled WGS sequence"/>
</dbReference>
<accession>A0A9Q3BTL3</accession>
<dbReference type="OrthoDB" id="2595244at2759"/>
<dbReference type="GO" id="GO:0005634">
    <property type="term" value="C:nucleus"/>
    <property type="evidence" value="ECO:0007669"/>
    <property type="project" value="UniProtKB-ARBA"/>
</dbReference>
<feature type="region of interest" description="Disordered" evidence="2">
    <location>
        <begin position="77"/>
        <end position="96"/>
    </location>
</feature>
<comment type="caution">
    <text evidence="4">The sequence shown here is derived from an EMBL/GenBank/DDBJ whole genome shotgun (WGS) entry which is preliminary data.</text>
</comment>
<dbReference type="SUPFAM" id="SSF53098">
    <property type="entry name" value="Ribonuclease H-like"/>
    <property type="match status" value="1"/>
</dbReference>
<reference evidence="4" key="1">
    <citation type="submission" date="2021-03" db="EMBL/GenBank/DDBJ databases">
        <title>Draft genome sequence of rust myrtle Austropuccinia psidii MF-1, a brazilian biotype.</title>
        <authorList>
            <person name="Quecine M.C."/>
            <person name="Pachon D.M.R."/>
            <person name="Bonatelli M.L."/>
            <person name="Correr F.H."/>
            <person name="Franceschini L.M."/>
            <person name="Leite T.F."/>
            <person name="Margarido G.R.A."/>
            <person name="Almeida C.A."/>
            <person name="Ferrarezi J.A."/>
            <person name="Labate C.A."/>
        </authorList>
    </citation>
    <scope>NUCLEOTIDE SEQUENCE</scope>
    <source>
        <strain evidence="4">MF-1</strain>
    </source>
</reference>
<evidence type="ECO:0000313" key="4">
    <source>
        <dbReference type="EMBL" id="MBW0470631.1"/>
    </source>
</evidence>
<dbReference type="GO" id="GO:0015074">
    <property type="term" value="P:DNA integration"/>
    <property type="evidence" value="ECO:0007669"/>
    <property type="project" value="InterPro"/>
</dbReference>
<evidence type="ECO:0000259" key="3">
    <source>
        <dbReference type="PROSITE" id="PS50994"/>
    </source>
</evidence>
<dbReference type="EMBL" id="AVOT02002506">
    <property type="protein sequence ID" value="MBW0470631.1"/>
    <property type="molecule type" value="Genomic_DNA"/>
</dbReference>
<dbReference type="InterPro" id="IPR012337">
    <property type="entry name" value="RNaseH-like_sf"/>
</dbReference>
<dbReference type="Gene3D" id="3.30.420.10">
    <property type="entry name" value="Ribonuclease H-like superfamily/Ribonuclease H"/>
    <property type="match status" value="1"/>
</dbReference>
<evidence type="ECO:0000313" key="5">
    <source>
        <dbReference type="Proteomes" id="UP000765509"/>
    </source>
</evidence>
<dbReference type="AlphaFoldDB" id="A0A9Q3BTL3"/>
<sequence>MSMLSLGPGETPLLFEVYTDCTALKSLLKMKTTNRHMLRWHIAIQEYRGNMTIIYKQVSAKIPIQFMELDRRKNLRFSERAPEDGTSDRGNTDSEGIETPIFEINSSELHNGFLNAHIPNKNSVAYCSTPSTKVQDPRTGIPVRGTLVTGLVPRGKENFNACLIIVYRFGKSMRCLPCHKEDTAIDTALLFWNNIISPCGVPKLIISNRDAKFTFEFWTNLYEMPGTTLSFPTAYHPQTDGLAERMIQTMEDILRRFCAYGIGSQTRRGIFQETPSLPSEFSQAILPERGGQIPSRKKNPTPPEILEVEDSPGPVKKIIKGRKIRHNGKYQRQYLVRFKNQTADKDKWLAEDAIPDGKIHLRSFRASRRT</sequence>